<reference evidence="1 2" key="1">
    <citation type="submission" date="2020-01" db="EMBL/GenBank/DDBJ databases">
        <title>Kibdelosporangium persica a novel Actinomycetes from a hot desert in Iran.</title>
        <authorList>
            <person name="Safaei N."/>
            <person name="Zaburannyi N."/>
            <person name="Mueller R."/>
            <person name="Wink J."/>
        </authorList>
    </citation>
    <scope>NUCLEOTIDE SEQUENCE [LARGE SCALE GENOMIC DNA]</scope>
    <source>
        <strain evidence="1 2">4NS15</strain>
    </source>
</reference>
<organism evidence="1 2">
    <name type="scientific">Kibdelosporangium persicum</name>
    <dbReference type="NCBI Taxonomy" id="2698649"/>
    <lineage>
        <taxon>Bacteria</taxon>
        <taxon>Bacillati</taxon>
        <taxon>Actinomycetota</taxon>
        <taxon>Actinomycetes</taxon>
        <taxon>Pseudonocardiales</taxon>
        <taxon>Pseudonocardiaceae</taxon>
        <taxon>Kibdelosporangium</taxon>
    </lineage>
</organism>
<sequence>MVAMLDGHLVRDPHDLHAKVEAQLDQAAEEVSRRCANQVDYQSIRQAVAAAYRRLSDKAKFQSFLPILAARAAHRDLCQR</sequence>
<dbReference type="Gene3D" id="1.10.8.1060">
    <property type="entry name" value="Corynebacterium glutamicum thioredoxin-dependent arsenate reductase, N-terminal domain"/>
    <property type="match status" value="1"/>
</dbReference>
<protein>
    <submittedName>
        <fullName evidence="1">Uncharacterized protein</fullName>
    </submittedName>
</protein>
<accession>A0ABX2F692</accession>
<name>A0ABX2F692_9PSEU</name>
<gene>
    <name evidence="1" type="ORF">GC106_41070</name>
</gene>
<dbReference type="NCBIfam" id="NF046112">
    <property type="entry name" value="MSMEG_6209_Nter"/>
    <property type="match status" value="1"/>
</dbReference>
<dbReference type="Proteomes" id="UP000763557">
    <property type="component" value="Unassembled WGS sequence"/>
</dbReference>
<proteinExistence type="predicted"/>
<comment type="caution">
    <text evidence="1">The sequence shown here is derived from an EMBL/GenBank/DDBJ whole genome shotgun (WGS) entry which is preliminary data.</text>
</comment>
<evidence type="ECO:0000313" key="1">
    <source>
        <dbReference type="EMBL" id="NRN66874.1"/>
    </source>
</evidence>
<keyword evidence="2" id="KW-1185">Reference proteome</keyword>
<dbReference type="EMBL" id="JAAATY010000012">
    <property type="protein sequence ID" value="NRN66874.1"/>
    <property type="molecule type" value="Genomic_DNA"/>
</dbReference>
<evidence type="ECO:0000313" key="2">
    <source>
        <dbReference type="Proteomes" id="UP000763557"/>
    </source>
</evidence>